<dbReference type="InterPro" id="IPR025291">
    <property type="entry name" value="DUF4153"/>
</dbReference>
<dbReference type="EMBL" id="CAMAPC010000003">
    <property type="protein sequence ID" value="CAH9053074.1"/>
    <property type="molecule type" value="Genomic_DNA"/>
</dbReference>
<feature type="transmembrane region" description="Helical" evidence="1">
    <location>
        <begin position="287"/>
        <end position="312"/>
    </location>
</feature>
<sequence>MQKVIPEQTKQQRSWLLLCALLQALGLLLLHQAFSFDWPVTHSPSLVLASYAALLTGPTLLIYGVTASTKRHFYVIALCLSMLTAILGAYTGMQILYPHYPDLAVHGFSFAVVMFILTFKAIIFAASVEHHNNHWKVCYSQLISHTCRLTITILLASFFTLIVWLIVVLWAELFSAIDINIFKDIFYEPWFVYPTLGLAHAIGVLKVRSSSKIVNTASHLIQTLSFALLPLLLLLSSVFLIAISFQGLDALWDNGGSNLVFILTLLILLTLNLAFQDTKSPPNMPHYAYLALLTGIAILPIYLGISGYGIWLRVEQYGLSISRLWAILAWAFLTFYLVCYSFCIIKDRLNWLQSLGTINIRLGLLFIAALLLTQSPILNFKHLSAQNQLARIHAGITNVDDIDVYYFAHELGVAGADALTEIDAHFAQQYPQLGLRIKAALNNDSANNTLHTNNVDIANTLEVIGQHSKVTPPPELIKTLQEFANENTTFIANSTKLMLLPIELNGDLQHEYVLISKQDKYVDLSLFYFEQAQWLRKSLHFNHSDELSQETLVEMLINEEYLVEPAKFKNININGVKLQVFDY</sequence>
<evidence type="ECO:0008006" key="4">
    <source>
        <dbReference type="Google" id="ProtNLM"/>
    </source>
</evidence>
<accession>A0A9W4QU59</accession>
<feature type="transmembrane region" description="Helical" evidence="1">
    <location>
        <begin position="220"/>
        <end position="245"/>
    </location>
</feature>
<feature type="transmembrane region" description="Helical" evidence="1">
    <location>
        <begin position="73"/>
        <end position="97"/>
    </location>
</feature>
<proteinExistence type="predicted"/>
<feature type="transmembrane region" description="Helical" evidence="1">
    <location>
        <begin position="324"/>
        <end position="345"/>
    </location>
</feature>
<feature type="transmembrane region" description="Helical" evidence="1">
    <location>
        <begin position="103"/>
        <end position="128"/>
    </location>
</feature>
<keyword evidence="1" id="KW-0812">Transmembrane</keyword>
<name>A0A9W4QU59_9GAMM</name>
<organism evidence="2 3">
    <name type="scientific">Pseudoalteromonas holothuriae</name>
    <dbReference type="NCBI Taxonomy" id="2963714"/>
    <lineage>
        <taxon>Bacteria</taxon>
        <taxon>Pseudomonadati</taxon>
        <taxon>Pseudomonadota</taxon>
        <taxon>Gammaproteobacteria</taxon>
        <taxon>Alteromonadales</taxon>
        <taxon>Pseudoalteromonadaceae</taxon>
        <taxon>Pseudoalteromonas</taxon>
    </lineage>
</organism>
<evidence type="ECO:0000313" key="2">
    <source>
        <dbReference type="EMBL" id="CAH9053074.1"/>
    </source>
</evidence>
<keyword evidence="1" id="KW-1133">Transmembrane helix</keyword>
<keyword evidence="3" id="KW-1185">Reference proteome</keyword>
<feature type="transmembrane region" description="Helical" evidence="1">
    <location>
        <begin position="149"/>
        <end position="170"/>
    </location>
</feature>
<keyword evidence="1" id="KW-0472">Membrane</keyword>
<feature type="transmembrane region" description="Helical" evidence="1">
    <location>
        <begin position="257"/>
        <end position="275"/>
    </location>
</feature>
<evidence type="ECO:0000256" key="1">
    <source>
        <dbReference type="SAM" id="Phobius"/>
    </source>
</evidence>
<gene>
    <name evidence="2" type="ORF">PSECIP111854_01098</name>
</gene>
<feature type="transmembrane region" description="Helical" evidence="1">
    <location>
        <begin position="190"/>
        <end position="208"/>
    </location>
</feature>
<dbReference type="Pfam" id="PF13687">
    <property type="entry name" value="DUF4153"/>
    <property type="match status" value="1"/>
</dbReference>
<reference evidence="2" key="1">
    <citation type="submission" date="2022-07" db="EMBL/GenBank/DDBJ databases">
        <authorList>
            <person name="Criscuolo A."/>
        </authorList>
    </citation>
    <scope>NUCLEOTIDE SEQUENCE</scope>
    <source>
        <strain evidence="2">CIP111854</strain>
    </source>
</reference>
<feature type="transmembrane region" description="Helical" evidence="1">
    <location>
        <begin position="352"/>
        <end position="372"/>
    </location>
</feature>
<dbReference type="RefSeq" id="WP_261625955.1">
    <property type="nucleotide sequence ID" value="NZ_CAMAPC010000003.1"/>
</dbReference>
<feature type="transmembrane region" description="Helical" evidence="1">
    <location>
        <begin position="45"/>
        <end position="66"/>
    </location>
</feature>
<dbReference type="AlphaFoldDB" id="A0A9W4QU59"/>
<comment type="caution">
    <text evidence="2">The sequence shown here is derived from an EMBL/GenBank/DDBJ whole genome shotgun (WGS) entry which is preliminary data.</text>
</comment>
<evidence type="ECO:0000313" key="3">
    <source>
        <dbReference type="Proteomes" id="UP001152467"/>
    </source>
</evidence>
<protein>
    <recommendedName>
        <fullName evidence="4">DUF4153 domain-containing protein</fullName>
    </recommendedName>
</protein>
<dbReference type="Proteomes" id="UP001152467">
    <property type="component" value="Unassembled WGS sequence"/>
</dbReference>